<dbReference type="InterPro" id="IPR002227">
    <property type="entry name" value="Tyrosinase_Cu-bd"/>
</dbReference>
<evidence type="ECO:0000256" key="8">
    <source>
        <dbReference type="ARBA" id="ARBA00023101"/>
    </source>
</evidence>
<evidence type="ECO:0000256" key="10">
    <source>
        <dbReference type="ARBA" id="ARBA00048881"/>
    </source>
</evidence>
<dbReference type="PIRSF" id="PIRSF000340">
    <property type="entry name" value="MPO_fungal"/>
    <property type="match status" value="1"/>
</dbReference>
<comment type="similarity">
    <text evidence="2">Belongs to the tyrosinase family.</text>
</comment>
<evidence type="ECO:0000313" key="15">
    <source>
        <dbReference type="Proteomes" id="UP000567179"/>
    </source>
</evidence>
<dbReference type="PROSITE" id="PS00497">
    <property type="entry name" value="TYROSINASE_1"/>
    <property type="match status" value="1"/>
</dbReference>
<evidence type="ECO:0000256" key="4">
    <source>
        <dbReference type="ARBA" id="ARBA00022723"/>
    </source>
</evidence>
<dbReference type="PANTHER" id="PTHR11474:SF76">
    <property type="entry name" value="SHKT DOMAIN-CONTAINING PROTEIN"/>
    <property type="match status" value="1"/>
</dbReference>
<feature type="domain" description="Tyrosinase copper-binding" evidence="12">
    <location>
        <begin position="87"/>
        <end position="104"/>
    </location>
</feature>
<evidence type="ECO:0000256" key="7">
    <source>
        <dbReference type="ARBA" id="ARBA00023033"/>
    </source>
</evidence>
<evidence type="ECO:0000313" key="14">
    <source>
        <dbReference type="EMBL" id="KAF5309933.1"/>
    </source>
</evidence>
<dbReference type="InterPro" id="IPR041640">
    <property type="entry name" value="Tyrosinase_C"/>
</dbReference>
<dbReference type="AlphaFoldDB" id="A0A8H5AS67"/>
<dbReference type="EC" id="1.14.18.1" evidence="3"/>
<dbReference type="SUPFAM" id="SSF48056">
    <property type="entry name" value="Di-copper centre-containing domain"/>
    <property type="match status" value="1"/>
</dbReference>
<gene>
    <name evidence="14" type="ORF">D9619_010225</name>
</gene>
<dbReference type="Gene3D" id="2.60.310.20">
    <property type="match status" value="1"/>
</dbReference>
<dbReference type="PRINTS" id="PR00092">
    <property type="entry name" value="TYROSINASE"/>
</dbReference>
<dbReference type="PANTHER" id="PTHR11474">
    <property type="entry name" value="TYROSINASE FAMILY MEMBER"/>
    <property type="match status" value="1"/>
</dbReference>
<dbReference type="GO" id="GO:0004503">
    <property type="term" value="F:tyrosinase activity"/>
    <property type="evidence" value="ECO:0007669"/>
    <property type="project" value="UniProtKB-EC"/>
</dbReference>
<keyword evidence="7" id="KW-0503">Monooxygenase</keyword>
<dbReference type="OrthoDB" id="6132182at2759"/>
<evidence type="ECO:0000256" key="5">
    <source>
        <dbReference type="ARBA" id="ARBA00023002"/>
    </source>
</evidence>
<dbReference type="Pfam" id="PF18132">
    <property type="entry name" value="Tyrosinase_C"/>
    <property type="match status" value="1"/>
</dbReference>
<dbReference type="GO" id="GO:0046872">
    <property type="term" value="F:metal ion binding"/>
    <property type="evidence" value="ECO:0007669"/>
    <property type="project" value="UniProtKB-KW"/>
</dbReference>
<dbReference type="PROSITE" id="PS00498">
    <property type="entry name" value="TYROSINASE_2"/>
    <property type="match status" value="1"/>
</dbReference>
<comment type="caution">
    <text evidence="14">The sequence shown here is derived from an EMBL/GenBank/DDBJ whole genome shotgun (WGS) entry which is preliminary data.</text>
</comment>
<protein>
    <recommendedName>
        <fullName evidence="3">tyrosinase</fullName>
        <ecNumber evidence="3">1.14.18.1</ecNumber>
    </recommendedName>
</protein>
<reference evidence="14 15" key="1">
    <citation type="journal article" date="2020" name="ISME J.">
        <title>Uncovering the hidden diversity of litter-decomposition mechanisms in mushroom-forming fungi.</title>
        <authorList>
            <person name="Floudas D."/>
            <person name="Bentzer J."/>
            <person name="Ahren D."/>
            <person name="Johansson T."/>
            <person name="Persson P."/>
            <person name="Tunlid A."/>
        </authorList>
    </citation>
    <scope>NUCLEOTIDE SEQUENCE [LARGE SCALE GENOMIC DNA]</scope>
    <source>
        <strain evidence="14 15">CBS 101986</strain>
    </source>
</reference>
<dbReference type="Gene3D" id="1.10.1280.10">
    <property type="entry name" value="Di-copper center containing domain from catechol oxidase"/>
    <property type="match status" value="1"/>
</dbReference>
<keyword evidence="15" id="KW-1185">Reference proteome</keyword>
<comment type="cofactor">
    <cofactor evidence="1">
        <name>Cu(2+)</name>
        <dbReference type="ChEBI" id="CHEBI:29036"/>
    </cofactor>
</comment>
<feature type="region of interest" description="Disordered" evidence="11">
    <location>
        <begin position="427"/>
        <end position="465"/>
    </location>
</feature>
<dbReference type="Pfam" id="PF00264">
    <property type="entry name" value="Tyrosinase"/>
    <property type="match status" value="1"/>
</dbReference>
<sequence>MSGPTVIINGASGGAQNRLEINTFVKNDKFFSLYIQALQLMYTKTSQSDFRSFFQIGGIHGLPYVPWDGATGPTFDPRTQWGGYCTHGSVLFPTWHRPYVMLFEQVMQQRAKEVAATYTSSDAAAWVQAAEQIRQPYWDWAANSVPPDQVIALKQVTITGPNGSRISVNNPLFHYTFHPIDSSFPSPFRSWPSTIRQPTSTRPNATDSVSRMKLILQSSQNDITSSTYSMLTRVHTWTAFSNHTVGDGGSSSNSIEAIHDGIHVDIGGRGHMSDPSVAAFDPIFFLHHCNVDRMLSLWSALNPGVWVSQGDSEDGTFLLPPEDPVDQNTPLSPFWVNESSFWTSSATTSTATLGYTYPEFNGLDMTNTSAVKTAIGNTVNRLYGNSIFGSLTAAASNVTTSAFAMPASAAALAAGVPLEPQAAKAAAKAKPADAKSADANAPPAVESERSVSVSHAPHTTHGPHGGLVPPDLGLYEWTARIEFKKYELGCSFSVFLFLGSVPEDPEEWHVSSHFVGAHHAFVNTATEQCSNCRNHPDLVEEGFVHLNQAIVAQSGLGSLDPEVVEPYLTKELHWRVQKADGTAAQLESLEVSVYGTPLSYPPGAMFPVPGQRRRVGGITRGRRGGARAT</sequence>
<keyword evidence="5" id="KW-0560">Oxidoreductase</keyword>
<evidence type="ECO:0000256" key="3">
    <source>
        <dbReference type="ARBA" id="ARBA00011906"/>
    </source>
</evidence>
<keyword evidence="4" id="KW-0479">Metal-binding</keyword>
<dbReference type="InterPro" id="IPR016216">
    <property type="entry name" value="Monophenol_mOase_fun"/>
</dbReference>
<keyword evidence="8" id="KW-0470">Melanin biosynthesis</keyword>
<feature type="domain" description="Tyrosinase copper-binding" evidence="13">
    <location>
        <begin position="281"/>
        <end position="292"/>
    </location>
</feature>
<comment type="catalytic activity">
    <reaction evidence="9">
        <text>2 L-dopa + O2 = 2 L-dopaquinone + 2 H2O</text>
        <dbReference type="Rhea" id="RHEA:34287"/>
        <dbReference type="ChEBI" id="CHEBI:15377"/>
        <dbReference type="ChEBI" id="CHEBI:15379"/>
        <dbReference type="ChEBI" id="CHEBI:57504"/>
        <dbReference type="ChEBI" id="CHEBI:57924"/>
        <dbReference type="EC" id="1.14.18.1"/>
    </reaction>
</comment>
<evidence type="ECO:0000259" key="12">
    <source>
        <dbReference type="PROSITE" id="PS00497"/>
    </source>
</evidence>
<feature type="region of interest" description="Disordered" evidence="11">
    <location>
        <begin position="610"/>
        <end position="629"/>
    </location>
</feature>
<organism evidence="14 15">
    <name type="scientific">Psilocybe cf. subviscida</name>
    <dbReference type="NCBI Taxonomy" id="2480587"/>
    <lineage>
        <taxon>Eukaryota</taxon>
        <taxon>Fungi</taxon>
        <taxon>Dikarya</taxon>
        <taxon>Basidiomycota</taxon>
        <taxon>Agaricomycotina</taxon>
        <taxon>Agaricomycetes</taxon>
        <taxon>Agaricomycetidae</taxon>
        <taxon>Agaricales</taxon>
        <taxon>Agaricineae</taxon>
        <taxon>Strophariaceae</taxon>
        <taxon>Psilocybe</taxon>
    </lineage>
</organism>
<evidence type="ECO:0000256" key="9">
    <source>
        <dbReference type="ARBA" id="ARBA00048233"/>
    </source>
</evidence>
<keyword evidence="6" id="KW-0186">Copper</keyword>
<dbReference type="InterPro" id="IPR008922">
    <property type="entry name" value="Di-copper_centre_dom_sf"/>
</dbReference>
<comment type="catalytic activity">
    <reaction evidence="10">
        <text>L-tyrosine + O2 = L-dopaquinone + H2O</text>
        <dbReference type="Rhea" id="RHEA:18117"/>
        <dbReference type="ChEBI" id="CHEBI:15377"/>
        <dbReference type="ChEBI" id="CHEBI:15379"/>
        <dbReference type="ChEBI" id="CHEBI:57924"/>
        <dbReference type="ChEBI" id="CHEBI:58315"/>
        <dbReference type="EC" id="1.14.18.1"/>
    </reaction>
</comment>
<proteinExistence type="inferred from homology"/>
<name>A0A8H5AS67_9AGAR</name>
<evidence type="ECO:0000259" key="13">
    <source>
        <dbReference type="PROSITE" id="PS00498"/>
    </source>
</evidence>
<feature type="compositionally biased region" description="Basic residues" evidence="11">
    <location>
        <begin position="611"/>
        <end position="629"/>
    </location>
</feature>
<dbReference type="FunFam" id="1.10.1280.10:FF:000021">
    <property type="entry name" value="Tyrosinase"/>
    <property type="match status" value="1"/>
</dbReference>
<accession>A0A8H5AS67</accession>
<dbReference type="GO" id="GO:0042438">
    <property type="term" value="P:melanin biosynthetic process"/>
    <property type="evidence" value="ECO:0007669"/>
    <property type="project" value="UniProtKB-KW"/>
</dbReference>
<evidence type="ECO:0000256" key="1">
    <source>
        <dbReference type="ARBA" id="ARBA00001973"/>
    </source>
</evidence>
<evidence type="ECO:0000256" key="6">
    <source>
        <dbReference type="ARBA" id="ARBA00023008"/>
    </source>
</evidence>
<dbReference type="EMBL" id="JAACJJ010000058">
    <property type="protein sequence ID" value="KAF5309933.1"/>
    <property type="molecule type" value="Genomic_DNA"/>
</dbReference>
<dbReference type="InterPro" id="IPR050316">
    <property type="entry name" value="Tyrosinase/Hemocyanin"/>
</dbReference>
<evidence type="ECO:0000256" key="2">
    <source>
        <dbReference type="ARBA" id="ARBA00009928"/>
    </source>
</evidence>
<evidence type="ECO:0000256" key="11">
    <source>
        <dbReference type="SAM" id="MobiDB-lite"/>
    </source>
</evidence>
<dbReference type="Proteomes" id="UP000567179">
    <property type="component" value="Unassembled WGS sequence"/>
</dbReference>